<organism evidence="1 2">
    <name type="scientific">Flavobacterium branchiophilum (strain FL-15)</name>
    <dbReference type="NCBI Taxonomy" id="1034807"/>
    <lineage>
        <taxon>Bacteria</taxon>
        <taxon>Pseudomonadati</taxon>
        <taxon>Bacteroidota</taxon>
        <taxon>Flavobacteriia</taxon>
        <taxon>Flavobacteriales</taxon>
        <taxon>Flavobacteriaceae</taxon>
        <taxon>Flavobacterium</taxon>
    </lineage>
</organism>
<keyword evidence="2" id="KW-1185">Reference proteome</keyword>
<gene>
    <name evidence="1" type="ordered locus">FBFL15_1424</name>
</gene>
<proteinExistence type="predicted"/>
<accession>G2Z0U9</accession>
<name>G2Z0U9_FLABF</name>
<evidence type="ECO:0000313" key="2">
    <source>
        <dbReference type="Proteomes" id="UP000009186"/>
    </source>
</evidence>
<evidence type="ECO:0000313" key="1">
    <source>
        <dbReference type="EMBL" id="CCB69494.1"/>
    </source>
</evidence>
<dbReference type="KEGG" id="fbr:FBFL15_1424"/>
<sequence>MTMYDNQNTFEKSFDKDYLTEDLIQAKWAEFIELKKIITKLYIQKGSPITILDLGIGNARIPKHLSGIDEIWSKIAQYDGTDNAMACVELSNKVLEALQIHDKAKAYWFDAKNLSQWHGKYDLIITTWFTAGNFYPENFSFEDYSTHEAVLDLSMNPTFDTIFKAAYQILQPNGAIVLGACYKDNQNTRLKQEKAYLKMGMHVITTHKDSFTATKEGFWSQRFTTERIYNYFNYVNKNKITFTDLDTYEYAMQVIISK</sequence>
<dbReference type="HOGENOM" id="CLU_1076670_0_0_10"/>
<reference evidence="1 2" key="1">
    <citation type="journal article" date="2011" name="Appl. Environ. Microbiol.">
        <title>Complete genome sequence of the fish pathogen Flavobacterium branchiophilum.</title>
        <authorList>
            <consortium name="1:IP"/>
            <consortium name="Microbial Evolutionary Genomics,F-75015 Paris"/>
            <consortium name="France 2:CNRS"/>
            <consortium name="URA2171"/>
            <consortium name="F-75015 Paris,France 3:Unite de Virologie et Immunologie Mol."/>
            <consortium name="INRA,78352 Jouy en Josas Cedex"/>
            <consortium name="France. 4:Unite de Mathemathique"/>
            <consortium name="Informatique et Genome,INRA"/>
            <consortium name="78352 Jouy en Josas Cedex"/>
            <consortium name="France. 5:CEA/Genoscope"/>
            <consortium name="Evry"/>
            <consortium name="France"/>
            <person name="Touchon M."/>
            <person name="Barbier P."/>
            <person name="Bernardet J.F."/>
            <person name="Loux V."/>
            <person name="Vacherie B."/>
            <person name="Barbe V."/>
            <person name="Rocha E.P."/>
            <person name="Duchaud E."/>
        </authorList>
    </citation>
    <scope>NUCLEOTIDE SEQUENCE [LARGE SCALE GENOMIC DNA]</scope>
    <source>
        <strain evidence="1 2">FL-15</strain>
    </source>
</reference>
<dbReference type="InterPro" id="IPR029063">
    <property type="entry name" value="SAM-dependent_MTases_sf"/>
</dbReference>
<dbReference type="SUPFAM" id="SSF53335">
    <property type="entry name" value="S-adenosyl-L-methionine-dependent methyltransferases"/>
    <property type="match status" value="1"/>
</dbReference>
<dbReference type="EMBL" id="FQ859183">
    <property type="protein sequence ID" value="CCB69494.1"/>
    <property type="molecule type" value="Genomic_DNA"/>
</dbReference>
<dbReference type="STRING" id="1034807.FBFL15_1424"/>
<dbReference type="Proteomes" id="UP000009186">
    <property type="component" value="Chromosome"/>
</dbReference>
<dbReference type="eggNOG" id="ENOG502ZYDT">
    <property type="taxonomic scope" value="Bacteria"/>
</dbReference>
<dbReference type="AlphaFoldDB" id="G2Z0U9"/>
<evidence type="ECO:0008006" key="3">
    <source>
        <dbReference type="Google" id="ProtNLM"/>
    </source>
</evidence>
<dbReference type="Gene3D" id="3.40.50.150">
    <property type="entry name" value="Vaccinia Virus protein VP39"/>
    <property type="match status" value="1"/>
</dbReference>
<protein>
    <recommendedName>
        <fullName evidence="3">Class I SAM-dependent methyltransferase</fullName>
    </recommendedName>
</protein>
<dbReference type="RefSeq" id="WP_014083961.1">
    <property type="nucleotide sequence ID" value="NC_016001.1"/>
</dbReference>